<evidence type="ECO:0000256" key="1">
    <source>
        <dbReference type="SAM" id="Phobius"/>
    </source>
</evidence>
<feature type="transmembrane region" description="Helical" evidence="1">
    <location>
        <begin position="12"/>
        <end position="28"/>
    </location>
</feature>
<accession>I7GH80</accession>
<dbReference type="EMBL" id="AB170500">
    <property type="protein sequence ID" value="BAE87563.1"/>
    <property type="molecule type" value="mRNA"/>
</dbReference>
<name>I7GH80_MACFA</name>
<sequence>MPYSATLKPLSWIPTTTCCTATVLLPMPRKETTRRLTRMAAKLSS</sequence>
<proteinExistence type="evidence at transcript level"/>
<organism evidence="2">
    <name type="scientific">Macaca fascicularis</name>
    <name type="common">Crab-eating macaque</name>
    <name type="synonym">Cynomolgus monkey</name>
    <dbReference type="NCBI Taxonomy" id="9541"/>
    <lineage>
        <taxon>Eukaryota</taxon>
        <taxon>Metazoa</taxon>
        <taxon>Chordata</taxon>
        <taxon>Craniata</taxon>
        <taxon>Vertebrata</taxon>
        <taxon>Euteleostomi</taxon>
        <taxon>Mammalia</taxon>
        <taxon>Eutheria</taxon>
        <taxon>Euarchontoglires</taxon>
        <taxon>Primates</taxon>
        <taxon>Haplorrhini</taxon>
        <taxon>Catarrhini</taxon>
        <taxon>Cercopithecidae</taxon>
        <taxon>Cercopithecinae</taxon>
        <taxon>Macaca</taxon>
    </lineage>
</organism>
<keyword evidence="1" id="KW-1133">Transmembrane helix</keyword>
<keyword evidence="1" id="KW-0812">Transmembrane</keyword>
<evidence type="ECO:0000313" key="2">
    <source>
        <dbReference type="EMBL" id="BAE87563.1"/>
    </source>
</evidence>
<dbReference type="AlphaFoldDB" id="I7GH80"/>
<reference evidence="2" key="1">
    <citation type="journal article" date="2007" name="PLoS Biol.">
        <title>Rate of evolution in brain-expressed genes in humans and other primates.</title>
        <authorList>
            <person name="Wang H.-Y."/>
            <person name="Chien H.-C."/>
            <person name="Osada N."/>
            <person name="Hashimoto K."/>
            <person name="Sugano S."/>
            <person name="Gojobori T."/>
            <person name="Chou C.-K."/>
            <person name="Tsai S.-F."/>
            <person name="Wu C.-I."/>
            <person name="Shen C.-K.J."/>
        </authorList>
    </citation>
    <scope>NUCLEOTIDE SEQUENCE</scope>
</reference>
<protein>
    <submittedName>
        <fullName evidence="2">Macaca fascicularis brain cDNA clone: QmoA-11161, similar to human stress-induced-phosphoprotein 1(Hsp70/Hsp90-organizing protein) (STIP1), mRNA, RefSeq: NM_006819.1</fullName>
    </submittedName>
</protein>
<keyword evidence="1" id="KW-0472">Membrane</keyword>